<accession>A0A6J7XLW6</accession>
<protein>
    <submittedName>
        <fullName evidence="2">Uncharacterized protein</fullName>
    </submittedName>
</protein>
<keyword evidence="1" id="KW-0812">Transmembrane</keyword>
<reference evidence="2" key="1">
    <citation type="submission" date="2020-05" db="EMBL/GenBank/DDBJ databases">
        <authorList>
            <person name="Chiriac C."/>
            <person name="Salcher M."/>
            <person name="Ghai R."/>
            <person name="Kavagutti S V."/>
        </authorList>
    </citation>
    <scope>NUCLEOTIDE SEQUENCE</scope>
</reference>
<organism evidence="2">
    <name type="scientific">uncultured Caudovirales phage</name>
    <dbReference type="NCBI Taxonomy" id="2100421"/>
    <lineage>
        <taxon>Viruses</taxon>
        <taxon>Duplodnaviria</taxon>
        <taxon>Heunggongvirae</taxon>
        <taxon>Uroviricota</taxon>
        <taxon>Caudoviricetes</taxon>
        <taxon>Peduoviridae</taxon>
        <taxon>Maltschvirus</taxon>
        <taxon>Maltschvirus maltsch</taxon>
    </lineage>
</organism>
<gene>
    <name evidence="2" type="ORF">UFOVP375_14</name>
</gene>
<keyword evidence="1" id="KW-1133">Transmembrane helix</keyword>
<proteinExistence type="predicted"/>
<keyword evidence="1" id="KW-0472">Membrane</keyword>
<evidence type="ECO:0000313" key="2">
    <source>
        <dbReference type="EMBL" id="CAB5238732.1"/>
    </source>
</evidence>
<sequence>MIALLFSPLGRYLAIGGVILAVLVGGYFKIRSDAQAEVEAEAQADALRRTQDALRAGDSIDVRPDRLRETDRNARD</sequence>
<dbReference type="EMBL" id="LR798464">
    <property type="protein sequence ID" value="CAB5238732.1"/>
    <property type="molecule type" value="Genomic_DNA"/>
</dbReference>
<feature type="transmembrane region" description="Helical" evidence="1">
    <location>
        <begin position="12"/>
        <end position="30"/>
    </location>
</feature>
<name>A0A6J7XLW6_9CAUD</name>
<evidence type="ECO:0000256" key="1">
    <source>
        <dbReference type="SAM" id="Phobius"/>
    </source>
</evidence>